<dbReference type="PANTHER" id="PTHR47623">
    <property type="entry name" value="OS09G0287300 PROTEIN"/>
    <property type="match status" value="1"/>
</dbReference>
<dbReference type="Proteomes" id="UP000075473">
    <property type="component" value="Unassembled WGS sequence"/>
</dbReference>
<organism evidence="1 2">
    <name type="scientific">Acetobacter cerevisiae</name>
    <dbReference type="NCBI Taxonomy" id="178900"/>
    <lineage>
        <taxon>Bacteria</taxon>
        <taxon>Pseudomonadati</taxon>
        <taxon>Pseudomonadota</taxon>
        <taxon>Alphaproteobacteria</taxon>
        <taxon>Acetobacterales</taxon>
        <taxon>Acetobacteraceae</taxon>
        <taxon>Acetobacter</taxon>
    </lineage>
</organism>
<protein>
    <submittedName>
        <fullName evidence="1">Phosphohistidine phosphatase</fullName>
    </submittedName>
</protein>
<evidence type="ECO:0000313" key="2">
    <source>
        <dbReference type="Proteomes" id="UP000075473"/>
    </source>
</evidence>
<proteinExistence type="predicted"/>
<dbReference type="Gene3D" id="3.40.50.1240">
    <property type="entry name" value="Phosphoglycerate mutase-like"/>
    <property type="match status" value="1"/>
</dbReference>
<comment type="caution">
    <text evidence="1">The sequence shown here is derived from an EMBL/GenBank/DDBJ whole genome shotgun (WGS) entry which is preliminary data.</text>
</comment>
<sequence length="175" mass="19037">MTRRLLLLRHAEAASPPGGDFSEQADLARPLTAEGRLAASRCGAWLRANALAPDLILCSPARRTRETLAGLEPFQPPPALPTQFCPDIYEAPPSALLERIRQAPAEARTVLLIGHNPGISALARWLDDQADVLDQGFATASLAVFHMWGSEIADDASRWDQCDEKSLTLDTFARP</sequence>
<dbReference type="Pfam" id="PF00300">
    <property type="entry name" value="His_Phos_1"/>
    <property type="match status" value="1"/>
</dbReference>
<dbReference type="PATRIC" id="fig|178900.5.peg.431"/>
<dbReference type="SUPFAM" id="SSF53254">
    <property type="entry name" value="Phosphoglycerate mutase-like"/>
    <property type="match status" value="1"/>
</dbReference>
<gene>
    <name evidence="1" type="ORF">AD928_13405</name>
</gene>
<dbReference type="EMBL" id="LHZA01000157">
    <property type="protein sequence ID" value="KXU91719.1"/>
    <property type="molecule type" value="Genomic_DNA"/>
</dbReference>
<dbReference type="CDD" id="cd07067">
    <property type="entry name" value="HP_PGM_like"/>
    <property type="match status" value="1"/>
</dbReference>
<accession>A0A149Q348</accession>
<dbReference type="RefSeq" id="WP_062251051.1">
    <property type="nucleotide sequence ID" value="NZ_LHZA01000157.1"/>
</dbReference>
<dbReference type="SMART" id="SM00855">
    <property type="entry name" value="PGAM"/>
    <property type="match status" value="1"/>
</dbReference>
<name>A0A149Q348_9PROT</name>
<dbReference type="PANTHER" id="PTHR47623:SF1">
    <property type="entry name" value="OS09G0287300 PROTEIN"/>
    <property type="match status" value="1"/>
</dbReference>
<dbReference type="InterPro" id="IPR029033">
    <property type="entry name" value="His_PPase_superfam"/>
</dbReference>
<evidence type="ECO:0000313" key="1">
    <source>
        <dbReference type="EMBL" id="KXU91719.1"/>
    </source>
</evidence>
<dbReference type="InterPro" id="IPR013078">
    <property type="entry name" value="His_Pase_superF_clade-1"/>
</dbReference>
<dbReference type="AlphaFoldDB" id="A0A149Q348"/>
<reference evidence="1 2" key="1">
    <citation type="submission" date="2015-06" db="EMBL/GenBank/DDBJ databases">
        <title>Improved classification and identification of acetic acid bacteria using matrix-assisted laser desorption/ionization time-of-flight mass spectrometry; Gluconobacter nephelii and Gluconobacter uchimurae are later heterotypic synonyms of Gluconobacter japonicus and Gluconobacter oxydans, respectively.</title>
        <authorList>
            <person name="Li L."/>
            <person name="Cleenwerck I."/>
            <person name="De Vuyst L."/>
            <person name="Vandamme P."/>
        </authorList>
    </citation>
    <scope>NUCLEOTIDE SEQUENCE [LARGE SCALE GENOMIC DNA]</scope>
    <source>
        <strain evidence="1 2">LMG 1625</strain>
    </source>
</reference>